<name>A0A914PTK3_9BILA</name>
<reference evidence="2" key="1">
    <citation type="submission" date="2022-11" db="UniProtKB">
        <authorList>
            <consortium name="WormBaseParasite"/>
        </authorList>
    </citation>
    <scope>IDENTIFICATION</scope>
</reference>
<dbReference type="AlphaFoldDB" id="A0A914PTK3"/>
<evidence type="ECO:0000313" key="1">
    <source>
        <dbReference type="Proteomes" id="UP000887578"/>
    </source>
</evidence>
<sequence length="88" mass="10217">MNNDEIVPETEKDYFETAVSLEVVFKALPNVKNFTYILPKNSINIITTKTVEELLKIPHFLSLDKFEMSEIPGCFDIETFYGHIKVKF</sequence>
<organism evidence="1 2">
    <name type="scientific">Panagrolaimus davidi</name>
    <dbReference type="NCBI Taxonomy" id="227884"/>
    <lineage>
        <taxon>Eukaryota</taxon>
        <taxon>Metazoa</taxon>
        <taxon>Ecdysozoa</taxon>
        <taxon>Nematoda</taxon>
        <taxon>Chromadorea</taxon>
        <taxon>Rhabditida</taxon>
        <taxon>Tylenchina</taxon>
        <taxon>Panagrolaimomorpha</taxon>
        <taxon>Panagrolaimoidea</taxon>
        <taxon>Panagrolaimidae</taxon>
        <taxon>Panagrolaimus</taxon>
    </lineage>
</organism>
<evidence type="ECO:0000313" key="2">
    <source>
        <dbReference type="WBParaSite" id="PDA_v2.g21543.t1"/>
    </source>
</evidence>
<keyword evidence="1" id="KW-1185">Reference proteome</keyword>
<accession>A0A914PTK3</accession>
<proteinExistence type="predicted"/>
<dbReference type="Proteomes" id="UP000887578">
    <property type="component" value="Unplaced"/>
</dbReference>
<protein>
    <submittedName>
        <fullName evidence="2">Uncharacterized protein</fullName>
    </submittedName>
</protein>
<dbReference type="WBParaSite" id="PDA_v2.g21543.t1">
    <property type="protein sequence ID" value="PDA_v2.g21543.t1"/>
    <property type="gene ID" value="PDA_v2.g21543"/>
</dbReference>